<sequence>MKEEPLGLYVIRGDNVYVGFRASFCRRTRFGRRSIATVVSYRPTSRFLTPGDSAVVGPVDETLENSPDFGNAMAEPLAPIRL</sequence>
<evidence type="ECO:0000313" key="2">
    <source>
        <dbReference type="Proteomes" id="UP000673691"/>
    </source>
</evidence>
<name>A0A8H8DFH8_9FUNG</name>
<keyword evidence="2" id="KW-1185">Reference proteome</keyword>
<accession>A0A8H8DFH8</accession>
<reference evidence="1 2" key="1">
    <citation type="journal article" name="Sci. Rep.">
        <title>Genome-scale phylogenetic analyses confirm Olpidium as the closest living zoosporic fungus to the non-flagellated, terrestrial fungi.</title>
        <authorList>
            <person name="Chang Y."/>
            <person name="Rochon D."/>
            <person name="Sekimoto S."/>
            <person name="Wang Y."/>
            <person name="Chovatia M."/>
            <person name="Sandor L."/>
            <person name="Salamov A."/>
            <person name="Grigoriev I.V."/>
            <person name="Stajich J.E."/>
            <person name="Spatafora J.W."/>
        </authorList>
    </citation>
    <scope>NUCLEOTIDE SEQUENCE [LARGE SCALE GENOMIC DNA]</scope>
    <source>
        <strain evidence="1">S191</strain>
    </source>
</reference>
<dbReference type="AlphaFoldDB" id="A0A8H8DFH8"/>
<dbReference type="OrthoDB" id="10263346at2759"/>
<dbReference type="EMBL" id="JAEFCI010011542">
    <property type="protein sequence ID" value="KAG5456560.1"/>
    <property type="molecule type" value="Genomic_DNA"/>
</dbReference>
<proteinExistence type="predicted"/>
<organism evidence="1 2">
    <name type="scientific">Olpidium bornovanus</name>
    <dbReference type="NCBI Taxonomy" id="278681"/>
    <lineage>
        <taxon>Eukaryota</taxon>
        <taxon>Fungi</taxon>
        <taxon>Fungi incertae sedis</taxon>
        <taxon>Olpidiomycota</taxon>
        <taxon>Olpidiomycotina</taxon>
        <taxon>Olpidiomycetes</taxon>
        <taxon>Olpidiales</taxon>
        <taxon>Olpidiaceae</taxon>
        <taxon>Olpidium</taxon>
    </lineage>
</organism>
<dbReference type="Proteomes" id="UP000673691">
    <property type="component" value="Unassembled WGS sequence"/>
</dbReference>
<comment type="caution">
    <text evidence="1">The sequence shown here is derived from an EMBL/GenBank/DDBJ whole genome shotgun (WGS) entry which is preliminary data.</text>
</comment>
<protein>
    <submittedName>
        <fullName evidence="1">Uncharacterized protein</fullName>
    </submittedName>
</protein>
<evidence type="ECO:0000313" key="1">
    <source>
        <dbReference type="EMBL" id="KAG5456560.1"/>
    </source>
</evidence>
<gene>
    <name evidence="1" type="ORF">BJ554DRAFT_3670</name>
</gene>